<name>A0A9P4H507_9PLEO</name>
<feature type="coiled-coil region" evidence="1">
    <location>
        <begin position="41"/>
        <end position="68"/>
    </location>
</feature>
<dbReference type="AlphaFoldDB" id="A0A9P4H507"/>
<feature type="region of interest" description="Disordered" evidence="2">
    <location>
        <begin position="85"/>
        <end position="107"/>
    </location>
</feature>
<dbReference type="EMBL" id="ML978228">
    <property type="protein sequence ID" value="KAF2027354.1"/>
    <property type="molecule type" value="Genomic_DNA"/>
</dbReference>
<sequence length="157" mass="18810">MSKQERLHLHRQFNVLAARCHVVLNQMEHLRTPKLSNSENKTELQNNMQEMQKLLEMMRSDGEQLENEIEAVFFPRYCGEIDEMMDAGDEEEAEEGGEEQEKAEKRRRKLNFAKMKLDDIKPTGDDKYDRRQIIKLKAEFARLARNNERREGRERWE</sequence>
<evidence type="ECO:0000313" key="4">
    <source>
        <dbReference type="Proteomes" id="UP000799777"/>
    </source>
</evidence>
<keyword evidence="1" id="KW-0175">Coiled coil</keyword>
<organism evidence="3 4">
    <name type="scientific">Setomelanomma holmii</name>
    <dbReference type="NCBI Taxonomy" id="210430"/>
    <lineage>
        <taxon>Eukaryota</taxon>
        <taxon>Fungi</taxon>
        <taxon>Dikarya</taxon>
        <taxon>Ascomycota</taxon>
        <taxon>Pezizomycotina</taxon>
        <taxon>Dothideomycetes</taxon>
        <taxon>Pleosporomycetidae</taxon>
        <taxon>Pleosporales</taxon>
        <taxon>Pleosporineae</taxon>
        <taxon>Phaeosphaeriaceae</taxon>
        <taxon>Setomelanomma</taxon>
    </lineage>
</organism>
<proteinExistence type="predicted"/>
<protein>
    <submittedName>
        <fullName evidence="3">Uncharacterized protein</fullName>
    </submittedName>
</protein>
<evidence type="ECO:0000313" key="3">
    <source>
        <dbReference type="EMBL" id="KAF2027354.1"/>
    </source>
</evidence>
<feature type="compositionally biased region" description="Acidic residues" evidence="2">
    <location>
        <begin position="85"/>
        <end position="98"/>
    </location>
</feature>
<gene>
    <name evidence="3" type="ORF">EK21DRAFT_114980</name>
</gene>
<comment type="caution">
    <text evidence="3">The sequence shown here is derived from an EMBL/GenBank/DDBJ whole genome shotgun (WGS) entry which is preliminary data.</text>
</comment>
<evidence type="ECO:0000256" key="2">
    <source>
        <dbReference type="SAM" id="MobiDB-lite"/>
    </source>
</evidence>
<keyword evidence="4" id="KW-1185">Reference proteome</keyword>
<accession>A0A9P4H507</accession>
<reference evidence="3" key="1">
    <citation type="journal article" date="2020" name="Stud. Mycol.">
        <title>101 Dothideomycetes genomes: a test case for predicting lifestyles and emergence of pathogens.</title>
        <authorList>
            <person name="Haridas S."/>
            <person name="Albert R."/>
            <person name="Binder M."/>
            <person name="Bloem J."/>
            <person name="Labutti K."/>
            <person name="Salamov A."/>
            <person name="Andreopoulos B."/>
            <person name="Baker S."/>
            <person name="Barry K."/>
            <person name="Bills G."/>
            <person name="Bluhm B."/>
            <person name="Cannon C."/>
            <person name="Castanera R."/>
            <person name="Culley D."/>
            <person name="Daum C."/>
            <person name="Ezra D."/>
            <person name="Gonzalez J."/>
            <person name="Henrissat B."/>
            <person name="Kuo A."/>
            <person name="Liang C."/>
            <person name="Lipzen A."/>
            <person name="Lutzoni F."/>
            <person name="Magnuson J."/>
            <person name="Mondo S."/>
            <person name="Nolan M."/>
            <person name="Ohm R."/>
            <person name="Pangilinan J."/>
            <person name="Park H.-J."/>
            <person name="Ramirez L."/>
            <person name="Alfaro M."/>
            <person name="Sun H."/>
            <person name="Tritt A."/>
            <person name="Yoshinaga Y."/>
            <person name="Zwiers L.-H."/>
            <person name="Turgeon B."/>
            <person name="Goodwin S."/>
            <person name="Spatafora J."/>
            <person name="Crous P."/>
            <person name="Grigoriev I."/>
        </authorList>
    </citation>
    <scope>NUCLEOTIDE SEQUENCE</scope>
    <source>
        <strain evidence="3">CBS 110217</strain>
    </source>
</reference>
<dbReference type="Proteomes" id="UP000799777">
    <property type="component" value="Unassembled WGS sequence"/>
</dbReference>
<evidence type="ECO:0000256" key="1">
    <source>
        <dbReference type="SAM" id="Coils"/>
    </source>
</evidence>